<dbReference type="SMART" id="SM00448">
    <property type="entry name" value="REC"/>
    <property type="match status" value="1"/>
</dbReference>
<dbReference type="RefSeq" id="WP_229659170.1">
    <property type="nucleotide sequence ID" value="NZ_BMME01000001.1"/>
</dbReference>
<evidence type="ECO:0000313" key="7">
    <source>
        <dbReference type="Proteomes" id="UP000599009"/>
    </source>
</evidence>
<evidence type="ECO:0000256" key="1">
    <source>
        <dbReference type="PROSITE-ProRule" id="PRU00169"/>
    </source>
</evidence>
<evidence type="ECO:0000313" key="6">
    <source>
        <dbReference type="EMBL" id="GGK13917.1"/>
    </source>
</evidence>
<feature type="domain" description="EAL" evidence="4">
    <location>
        <begin position="368"/>
        <end position="619"/>
    </location>
</feature>
<feature type="region of interest" description="Disordered" evidence="2">
    <location>
        <begin position="47"/>
        <end position="67"/>
    </location>
</feature>
<dbReference type="PANTHER" id="PTHR33121:SF70">
    <property type="entry name" value="SIGNALING PROTEIN YKOW"/>
    <property type="match status" value="1"/>
</dbReference>
<dbReference type="Gene3D" id="3.20.20.450">
    <property type="entry name" value="EAL domain"/>
    <property type="match status" value="1"/>
</dbReference>
<comment type="caution">
    <text evidence="6">The sequence shown here is derived from an EMBL/GenBank/DDBJ whole genome shotgun (WGS) entry which is preliminary data.</text>
</comment>
<dbReference type="PROSITE" id="PS50883">
    <property type="entry name" value="EAL"/>
    <property type="match status" value="1"/>
</dbReference>
<dbReference type="InterPro" id="IPR011006">
    <property type="entry name" value="CheY-like_superfamily"/>
</dbReference>
<keyword evidence="1" id="KW-0597">Phosphoprotein</keyword>
<dbReference type="SUPFAM" id="SSF141868">
    <property type="entry name" value="EAL domain-like"/>
    <property type="match status" value="1"/>
</dbReference>
<dbReference type="CDD" id="cd01948">
    <property type="entry name" value="EAL"/>
    <property type="match status" value="1"/>
</dbReference>
<dbReference type="SUPFAM" id="SSF52172">
    <property type="entry name" value="CheY-like"/>
    <property type="match status" value="1"/>
</dbReference>
<dbReference type="EMBL" id="BMME01000001">
    <property type="protein sequence ID" value="GGK13917.1"/>
    <property type="molecule type" value="Genomic_DNA"/>
</dbReference>
<dbReference type="PROSITE" id="PS50887">
    <property type="entry name" value="GGDEF"/>
    <property type="match status" value="1"/>
</dbReference>
<dbReference type="Pfam" id="PF00563">
    <property type="entry name" value="EAL"/>
    <property type="match status" value="1"/>
</dbReference>
<dbReference type="CDD" id="cd17546">
    <property type="entry name" value="REC_hyHK_CKI1_RcsC-like"/>
    <property type="match status" value="1"/>
</dbReference>
<dbReference type="InterPro" id="IPR001789">
    <property type="entry name" value="Sig_transdc_resp-reg_receiver"/>
</dbReference>
<dbReference type="SMART" id="SM00267">
    <property type="entry name" value="GGDEF"/>
    <property type="match status" value="1"/>
</dbReference>
<organism evidence="6 7">
    <name type="scientific">Luteimonas terricola</name>
    <dbReference type="NCBI Taxonomy" id="645597"/>
    <lineage>
        <taxon>Bacteria</taxon>
        <taxon>Pseudomonadati</taxon>
        <taxon>Pseudomonadota</taxon>
        <taxon>Gammaproteobacteria</taxon>
        <taxon>Lysobacterales</taxon>
        <taxon>Lysobacteraceae</taxon>
        <taxon>Luteimonas</taxon>
    </lineage>
</organism>
<feature type="domain" description="Response regulatory" evidence="3">
    <location>
        <begin position="75"/>
        <end position="191"/>
    </location>
</feature>
<dbReference type="SUPFAM" id="SSF55073">
    <property type="entry name" value="Nucleotide cyclase"/>
    <property type="match status" value="1"/>
</dbReference>
<dbReference type="SMART" id="SM00052">
    <property type="entry name" value="EAL"/>
    <property type="match status" value="1"/>
</dbReference>
<evidence type="ECO:0000259" key="4">
    <source>
        <dbReference type="PROSITE" id="PS50883"/>
    </source>
</evidence>
<dbReference type="InterPro" id="IPR043128">
    <property type="entry name" value="Rev_trsase/Diguanyl_cyclase"/>
</dbReference>
<dbReference type="InterPro" id="IPR035919">
    <property type="entry name" value="EAL_sf"/>
</dbReference>
<keyword evidence="7" id="KW-1185">Reference proteome</keyword>
<dbReference type="InterPro" id="IPR000160">
    <property type="entry name" value="GGDEF_dom"/>
</dbReference>
<dbReference type="InterPro" id="IPR001633">
    <property type="entry name" value="EAL_dom"/>
</dbReference>
<accession>A0ABQ2EIX4</accession>
<dbReference type="PANTHER" id="PTHR33121">
    <property type="entry name" value="CYCLIC DI-GMP PHOSPHODIESTERASE PDEF"/>
    <property type="match status" value="1"/>
</dbReference>
<reference evidence="7" key="1">
    <citation type="journal article" date="2019" name="Int. J. Syst. Evol. Microbiol.">
        <title>The Global Catalogue of Microorganisms (GCM) 10K type strain sequencing project: providing services to taxonomists for standard genome sequencing and annotation.</title>
        <authorList>
            <consortium name="The Broad Institute Genomics Platform"/>
            <consortium name="The Broad Institute Genome Sequencing Center for Infectious Disease"/>
            <person name="Wu L."/>
            <person name="Ma J."/>
        </authorList>
    </citation>
    <scope>NUCLEOTIDE SEQUENCE [LARGE SCALE GENOMIC DNA]</scope>
    <source>
        <strain evidence="7">CGMCC 1.8985</strain>
    </source>
</reference>
<evidence type="ECO:0000256" key="2">
    <source>
        <dbReference type="SAM" id="MobiDB-lite"/>
    </source>
</evidence>
<evidence type="ECO:0000259" key="3">
    <source>
        <dbReference type="PROSITE" id="PS50110"/>
    </source>
</evidence>
<feature type="region of interest" description="Disordered" evidence="2">
    <location>
        <begin position="1"/>
        <end position="22"/>
    </location>
</feature>
<feature type="domain" description="GGDEF" evidence="5">
    <location>
        <begin position="230"/>
        <end position="361"/>
    </location>
</feature>
<dbReference type="Pfam" id="PF00072">
    <property type="entry name" value="Response_reg"/>
    <property type="match status" value="1"/>
</dbReference>
<feature type="modified residue" description="4-aspartylphosphate" evidence="1">
    <location>
        <position position="124"/>
    </location>
</feature>
<dbReference type="PROSITE" id="PS50110">
    <property type="entry name" value="RESPONSE_REGULATORY"/>
    <property type="match status" value="1"/>
</dbReference>
<proteinExistence type="predicted"/>
<feature type="compositionally biased region" description="Pro residues" evidence="2">
    <location>
        <begin position="52"/>
        <end position="61"/>
    </location>
</feature>
<evidence type="ECO:0000259" key="5">
    <source>
        <dbReference type="PROSITE" id="PS50887"/>
    </source>
</evidence>
<protein>
    <submittedName>
        <fullName evidence="6">Two-component system regulatory protein</fullName>
    </submittedName>
</protein>
<sequence length="619" mass="66285">MSAAPGTRSLAGTGTTAPLPVPARAEFPPAGYWRRWCEDAASPVSVRIDLPPAEPPPPAVTPPVAADGSTEAPYRVLVVEDDLSQALFAESVLSGAGMQAAVVSVANEVMASLDAFRPDLVLMDLHIPGMDGVELTNLIRNHEAHGHVPIVFLTGDPDPERQFEALETGADDFLTKPVRPRHLIAAVQSRVRRARVLQRERSGSGRHPVTGLYTRSHMLQRLNSVIPGDGKGALYMVEVAGIGALRDRYGYAGLEQLLTDAAGRIGAAAAGHAVSRLSDSIYLVHAAGVATDQLPESARALRDALGREGFTVNDESVRLRAFVGYTTLAHAYGDASSALAAAERALREARAQPTAVAGYQPPRQRDHDQAVAESVRQALADNRFELAFQPVVAVAGGDEAQFQTLLRMRRDDGSLLPAAEFLPAADAADLMHDIDACVLELAVTVLHQRAEAGKPVRLFVSQSARSLARDGHADHVLGMLAAYGVEGERIVIDVRQDEALIHALALREFCDAMVPAGVQLCLGQYQSGREADALLGQLPLGYVRLASRYSQKLDDPSARDAMREAIERAHRLGLYVIGQQVEDPQAAATLWMSGVDFIQGNLVQQAAGGLDYDFDHSVL</sequence>
<name>A0ABQ2EIX4_9GAMM</name>
<dbReference type="Gene3D" id="3.30.70.270">
    <property type="match status" value="1"/>
</dbReference>
<dbReference type="InterPro" id="IPR050706">
    <property type="entry name" value="Cyclic-di-GMP_PDE-like"/>
</dbReference>
<gene>
    <name evidence="6" type="ORF">GCM10011394_24030</name>
</gene>
<dbReference type="Gene3D" id="3.40.50.2300">
    <property type="match status" value="1"/>
</dbReference>
<dbReference type="InterPro" id="IPR029787">
    <property type="entry name" value="Nucleotide_cyclase"/>
</dbReference>
<dbReference type="Proteomes" id="UP000599009">
    <property type="component" value="Unassembled WGS sequence"/>
</dbReference>